<dbReference type="InterPro" id="IPR049911">
    <property type="entry name" value="GamL-like"/>
</dbReference>
<gene>
    <name evidence="1" type="ORF">BWI95_17190</name>
</gene>
<accession>A0A807LFU1</accession>
<dbReference type="AlphaFoldDB" id="A0A807LFU1"/>
<evidence type="ECO:0000313" key="1">
    <source>
        <dbReference type="EMBL" id="APZ06654.1"/>
    </source>
</evidence>
<evidence type="ECO:0000313" key="2">
    <source>
        <dbReference type="Proteomes" id="UP000187148"/>
    </source>
</evidence>
<keyword evidence="2" id="KW-1185">Reference proteome</keyword>
<sequence>MNAFLTQDRIEARRSFDHQAEIEREKWVDDRACEIIALFPKTPAQLVTFSIPPENKPYAGLSHDNATETYNDFVTAVAYAQADYEWEHRTGCPF</sequence>
<dbReference type="Proteomes" id="UP000187148">
    <property type="component" value="Chromosome"/>
</dbReference>
<evidence type="ECO:0008006" key="3">
    <source>
        <dbReference type="Google" id="ProtNLM"/>
    </source>
</evidence>
<organism evidence="1 2">
    <name type="scientific">Kosakonia cowanii JCM 10956 = DSM 18146</name>
    <dbReference type="NCBI Taxonomy" id="1300165"/>
    <lineage>
        <taxon>Bacteria</taxon>
        <taxon>Pseudomonadati</taxon>
        <taxon>Pseudomonadota</taxon>
        <taxon>Gammaproteobacteria</taxon>
        <taxon>Enterobacterales</taxon>
        <taxon>Enterobacteriaceae</taxon>
        <taxon>Kosakonia</taxon>
    </lineage>
</organism>
<proteinExistence type="predicted"/>
<protein>
    <recommendedName>
        <fullName evidence="3">Host nuclease inhibitor GamL</fullName>
    </recommendedName>
</protein>
<dbReference type="EMBL" id="CP019445">
    <property type="protein sequence ID" value="APZ06654.1"/>
    <property type="molecule type" value="Genomic_DNA"/>
</dbReference>
<reference evidence="1 2" key="1">
    <citation type="submission" date="2017-01" db="EMBL/GenBank/DDBJ databases">
        <authorList>
            <person name="Cao J.-M."/>
        </authorList>
    </citation>
    <scope>NUCLEOTIDE SEQUENCE [LARGE SCALE GENOMIC DNA]</scope>
    <source>
        <strain evidence="1 2">888-76</strain>
    </source>
</reference>
<dbReference type="NCBIfam" id="NF033500">
    <property type="entry name" value="phi80_GamL"/>
    <property type="match status" value="1"/>
</dbReference>
<name>A0A807LFU1_9ENTR</name>
<dbReference type="KEGG" id="kco:BWI95_17190"/>
<dbReference type="RefSeq" id="WP_054803803.1">
    <property type="nucleotide sequence ID" value="NZ_CP019445.1"/>
</dbReference>